<dbReference type="PANTHER" id="PTHR11440">
    <property type="entry name" value="LECITHIN-CHOLESTEROL ACYLTRANSFERASE-RELATED"/>
    <property type="match status" value="1"/>
</dbReference>
<evidence type="ECO:0000256" key="2">
    <source>
        <dbReference type="SAM" id="MobiDB-lite"/>
    </source>
</evidence>
<evidence type="ECO:0000313" key="4">
    <source>
        <dbReference type="EMBL" id="RSH76934.1"/>
    </source>
</evidence>
<evidence type="ECO:0000313" key="5">
    <source>
        <dbReference type="Proteomes" id="UP000279236"/>
    </source>
</evidence>
<dbReference type="InterPro" id="IPR007751">
    <property type="entry name" value="DUF676_lipase-like"/>
</dbReference>
<proteinExistence type="inferred from homology"/>
<keyword evidence="5" id="KW-1185">Reference proteome</keyword>
<organism evidence="4 5">
    <name type="scientific">Apiotrichum porosum</name>
    <dbReference type="NCBI Taxonomy" id="105984"/>
    <lineage>
        <taxon>Eukaryota</taxon>
        <taxon>Fungi</taxon>
        <taxon>Dikarya</taxon>
        <taxon>Basidiomycota</taxon>
        <taxon>Agaricomycotina</taxon>
        <taxon>Tremellomycetes</taxon>
        <taxon>Trichosporonales</taxon>
        <taxon>Trichosporonaceae</taxon>
        <taxon>Apiotrichum</taxon>
    </lineage>
</organism>
<feature type="region of interest" description="Disordered" evidence="2">
    <location>
        <begin position="520"/>
        <end position="562"/>
    </location>
</feature>
<feature type="compositionally biased region" description="Low complexity" evidence="2">
    <location>
        <begin position="542"/>
        <end position="560"/>
    </location>
</feature>
<dbReference type="Pfam" id="PF05057">
    <property type="entry name" value="DUF676"/>
    <property type="match status" value="1"/>
</dbReference>
<dbReference type="STRING" id="105984.A0A427XDZ8"/>
<gene>
    <name evidence="4" type="ORF">EHS24_003871</name>
</gene>
<dbReference type="InterPro" id="IPR029058">
    <property type="entry name" value="AB_hydrolase_fold"/>
</dbReference>
<name>A0A427XDZ8_9TREE</name>
<dbReference type="OrthoDB" id="5592486at2759"/>
<comment type="similarity">
    <text evidence="1">Belongs to the putative lipase ROG1 family.</text>
</comment>
<feature type="compositionally biased region" description="Basic and acidic residues" evidence="2">
    <location>
        <begin position="522"/>
        <end position="541"/>
    </location>
</feature>
<accession>A0A427XDZ8</accession>
<dbReference type="AlphaFoldDB" id="A0A427XDZ8"/>
<dbReference type="EMBL" id="RSCE01000019">
    <property type="protein sequence ID" value="RSH76934.1"/>
    <property type="molecule type" value="Genomic_DNA"/>
</dbReference>
<evidence type="ECO:0000259" key="3">
    <source>
        <dbReference type="Pfam" id="PF05057"/>
    </source>
</evidence>
<dbReference type="Proteomes" id="UP000279236">
    <property type="component" value="Unassembled WGS sequence"/>
</dbReference>
<dbReference type="RefSeq" id="XP_028472081.1">
    <property type="nucleotide sequence ID" value="XM_028619508.1"/>
</dbReference>
<feature type="domain" description="DUF676" evidence="3">
    <location>
        <begin position="143"/>
        <end position="267"/>
    </location>
</feature>
<dbReference type="SUPFAM" id="SSF53474">
    <property type="entry name" value="alpha/beta-Hydrolases"/>
    <property type="match status" value="1"/>
</dbReference>
<dbReference type="GeneID" id="39588414"/>
<protein>
    <recommendedName>
        <fullName evidence="3">DUF676 domain-containing protein</fullName>
    </recommendedName>
</protein>
<reference evidence="4 5" key="1">
    <citation type="submission" date="2018-11" db="EMBL/GenBank/DDBJ databases">
        <title>Genome sequence of Apiotrichum porosum DSM 27194.</title>
        <authorList>
            <person name="Aliyu H."/>
            <person name="Gorte O."/>
            <person name="Ochsenreither K."/>
        </authorList>
    </citation>
    <scope>NUCLEOTIDE SEQUENCE [LARGE SCALE GENOMIC DNA]</scope>
    <source>
        <strain evidence="4 5">DSM 27194</strain>
    </source>
</reference>
<dbReference type="Gene3D" id="3.40.50.1820">
    <property type="entry name" value="alpha/beta hydrolase"/>
    <property type="match status" value="1"/>
</dbReference>
<comment type="caution">
    <text evidence="4">The sequence shown here is derived from an EMBL/GenBank/DDBJ whole genome shotgun (WGS) entry which is preliminary data.</text>
</comment>
<sequence>MPAALSPLRYIQLARCVIQWWVDTAPMLAARRKAAQERAARLVYAPRLRALAAPSVAQMMLPEEQYQKVAAATAAQDRPASAAAITSALASPYLSTPDISLPPSNLPLSLPPRPRPDEGHDEIYRLMNDPRAFLPGAMQAPKEIVVLCHGLYGFSTATPIPLFPSLKLHYWASVLEVLRRMGAKVVVVGVKGTGSIQERADQMHKFLKDYLPKGVGVNFVAHSMGGLDCRHLISNIRPTEYTPLSLTTIATPHRGSPFMDWCAANIGVGATLKSDGADLASVSPELPFSLKSPILARLDPRTANSQKEQDAISSFTSALTNYLLSIFDTPAYNCLRTSYLRDEFNPATPDDPNVKYMSVAGRVSKMSVLHPLWFPKLVLDSAAERGYPALETPSGDMYQGNDGLVSVASSKWGEFMGVVDGCHHWDLRGEGGLWPQAAAMRAASTGRPDAAMPGGWNWESEVGLETGGAGGMSDPQLQQVQHDKDLATARAMAPVPGTGKRESSWDLATVGALVDWVGDLFPGDKKEQEPTHQYRDAKREMAATSTGTSTSKSSSTDAAAPRPAVKIVREKFDLARFYGGLMLRLREDGL</sequence>
<evidence type="ECO:0000256" key="1">
    <source>
        <dbReference type="ARBA" id="ARBA00007920"/>
    </source>
</evidence>